<dbReference type="EMBL" id="FNAC01000005">
    <property type="protein sequence ID" value="SDC76798.1"/>
    <property type="molecule type" value="Genomic_DNA"/>
</dbReference>
<name>A0A1G6P9X1_9BACT</name>
<protein>
    <recommendedName>
        <fullName evidence="4">DUF3352 domain-containing protein</fullName>
    </recommendedName>
</protein>
<evidence type="ECO:0008006" key="4">
    <source>
        <dbReference type="Google" id="ProtNLM"/>
    </source>
</evidence>
<reference evidence="3" key="1">
    <citation type="submission" date="2016-10" db="EMBL/GenBank/DDBJ databases">
        <authorList>
            <person name="Varghese N."/>
            <person name="Submissions S."/>
        </authorList>
    </citation>
    <scope>NUCLEOTIDE SEQUENCE [LARGE SCALE GENOMIC DNA]</scope>
    <source>
        <strain evidence="3">DSM 23095</strain>
    </source>
</reference>
<evidence type="ECO:0000256" key="1">
    <source>
        <dbReference type="SAM" id="Phobius"/>
    </source>
</evidence>
<dbReference type="STRING" id="686796.SAMN04488104_1005122"/>
<keyword evidence="1" id="KW-0812">Transmembrane</keyword>
<dbReference type="AlphaFoldDB" id="A0A1G6P9X1"/>
<evidence type="ECO:0000313" key="2">
    <source>
        <dbReference type="EMBL" id="SDC76798.1"/>
    </source>
</evidence>
<gene>
    <name evidence="2" type="ORF">SAMN04488104_1005122</name>
</gene>
<feature type="transmembrane region" description="Helical" evidence="1">
    <location>
        <begin position="7"/>
        <end position="27"/>
    </location>
</feature>
<accession>A0A1G6P9X1</accession>
<keyword evidence="3" id="KW-1185">Reference proteome</keyword>
<dbReference type="OrthoDB" id="1093345at2"/>
<organism evidence="2 3">
    <name type="scientific">Algoriphagus faecimaris</name>
    <dbReference type="NCBI Taxonomy" id="686796"/>
    <lineage>
        <taxon>Bacteria</taxon>
        <taxon>Pseudomonadati</taxon>
        <taxon>Bacteroidota</taxon>
        <taxon>Cytophagia</taxon>
        <taxon>Cytophagales</taxon>
        <taxon>Cyclobacteriaceae</taxon>
        <taxon>Algoriphagus</taxon>
    </lineage>
</organism>
<keyword evidence="1" id="KW-0472">Membrane</keyword>
<dbReference type="RefSeq" id="WP_087937997.1">
    <property type="nucleotide sequence ID" value="NZ_FNAC01000005.1"/>
</dbReference>
<dbReference type="Proteomes" id="UP000199060">
    <property type="component" value="Unassembled WGS sequence"/>
</dbReference>
<keyword evidence="1" id="KW-1133">Transmembrane helix</keyword>
<dbReference type="SUPFAM" id="SSF75011">
    <property type="entry name" value="3-carboxy-cis,cis-mucoante lactonizing enzyme"/>
    <property type="match status" value="1"/>
</dbReference>
<evidence type="ECO:0000313" key="3">
    <source>
        <dbReference type="Proteomes" id="UP000199060"/>
    </source>
</evidence>
<proteinExistence type="predicted"/>
<sequence>MKLWKSLLLLILITFGGIVAYWAYFFYFDKPSVHSLDLISEDAVFVFESDQGAKIWNELVDHPSWEIFETFPAFQKIASHLQTFDSLTGNSGRVSRLLDGNTLTLSYHPTGSDSFDLLFTLTANQNTGNELLAELESKLPRDSKIAKRSYSDQPVFEYFDGSNTRLWSFSFIGPVLIASQSASVIEEAIRHYLNPELPSYQDLLKGKTPTSNQNSKLWINSKGIRSLMRGILSDKEEMIIQGLASFPAAAELEFFLDENQLRFEGPVHLEDSLNFTPSIQANLNQIDQLISARTTTVTQYNLQNIFETQKLVNRAFSNKSTVSAEIQRNLIDLGLLDDFTGEIYLLDLESYGGSAVNKALLIRTSDTSAAWVLLNDYLSATEGESATDFYAGRDILFVDEEDFPSYLFNGKFHGFEQTYITQVGQMLVFANTQQSMKLILDDYENKNTWNNASRAPEAKIALTSAAGFSKILLTKNSWENWISQSNPSWSTFLQKYRSAFQAFPYFSFRINQLADGPRASLSFPFQSGKISQIESETSSVSLEPKNRIEFSSRLVYGPKVAINHLDVTEDLVIQDESQVLYQINSGGDIVYSYPLPAPILSDLFQIDYYRNGKLQILFATSGQIHGVDRLGNPLPNYPISIPGEQISHFNLVDYDNNKNYRYFVATTTGNLYLLDKTGQQLEGWNPLSISESPVSPPTHIRVPGKGDYMVSLGKSGKLHLLNRRGEKQGGSPIDLGSTFTSGLMFGRNANSGAFQLSGVSQSGEVIRLNFDGEISYRNQLIKEDRDSEFKLIPDQKGQDFVIISRSYNQVKVMDRNEQELFTVRVSAEELDFQYFDFGGSRQVIVITDLVQEFAYLYDKQGNLLTQLPPESNGPIQISYQASQGQLLIRTIAGRYLTTYQLSE</sequence>